<keyword evidence="4" id="KW-1185">Reference proteome</keyword>
<protein>
    <recommendedName>
        <fullName evidence="2">Paraneoplastic antigen Ma-like N-terminal domain-containing protein</fullName>
    </recommendedName>
</protein>
<evidence type="ECO:0000259" key="2">
    <source>
        <dbReference type="Pfam" id="PF20846"/>
    </source>
</evidence>
<reference evidence="3" key="3">
    <citation type="submission" date="2025-09" db="UniProtKB">
        <authorList>
            <consortium name="Ensembl"/>
        </authorList>
    </citation>
    <scope>IDENTIFICATION</scope>
</reference>
<dbReference type="AlphaFoldDB" id="A0AAR2LNH2"/>
<keyword evidence="1" id="KW-1133">Transmembrane helix</keyword>
<dbReference type="Proteomes" id="UP001501920">
    <property type="component" value="Chromosome 11"/>
</dbReference>
<organism evidence="3 4">
    <name type="scientific">Pygocentrus nattereri</name>
    <name type="common">Red-bellied piranha</name>
    <dbReference type="NCBI Taxonomy" id="42514"/>
    <lineage>
        <taxon>Eukaryota</taxon>
        <taxon>Metazoa</taxon>
        <taxon>Chordata</taxon>
        <taxon>Craniata</taxon>
        <taxon>Vertebrata</taxon>
        <taxon>Euteleostomi</taxon>
        <taxon>Actinopterygii</taxon>
        <taxon>Neopterygii</taxon>
        <taxon>Teleostei</taxon>
        <taxon>Ostariophysi</taxon>
        <taxon>Characiformes</taxon>
        <taxon>Characoidei</taxon>
        <taxon>Pygocentrus</taxon>
    </lineage>
</organism>
<dbReference type="GeneTree" id="ENSGT00990000205106"/>
<evidence type="ECO:0000313" key="4">
    <source>
        <dbReference type="Proteomes" id="UP001501920"/>
    </source>
</evidence>
<name>A0AAR2LNH2_PYGNA</name>
<evidence type="ECO:0000313" key="3">
    <source>
        <dbReference type="Ensembl" id="ENSPNAP00000076294.1"/>
    </source>
</evidence>
<reference evidence="3" key="2">
    <citation type="submission" date="2025-08" db="UniProtKB">
        <authorList>
            <consortium name="Ensembl"/>
        </authorList>
    </citation>
    <scope>IDENTIFICATION</scope>
</reference>
<accession>A0AAR2LNH2</accession>
<dbReference type="InterPro" id="IPR048271">
    <property type="entry name" value="PNMA_N"/>
</dbReference>
<feature type="domain" description="Paraneoplastic antigen Ma-like N-terminal" evidence="2">
    <location>
        <begin position="4"/>
        <end position="51"/>
    </location>
</feature>
<evidence type="ECO:0000256" key="1">
    <source>
        <dbReference type="SAM" id="Phobius"/>
    </source>
</evidence>
<dbReference type="Ensembl" id="ENSPNAT00000087422.1">
    <property type="protein sequence ID" value="ENSPNAP00000076294.1"/>
    <property type="gene ID" value="ENSPNAG00000032648.1"/>
</dbReference>
<keyword evidence="1" id="KW-0812">Transmembrane</keyword>
<reference evidence="3 4" key="1">
    <citation type="submission" date="2020-10" db="EMBL/GenBank/DDBJ databases">
        <title>Pygocentrus nattereri (red-bellied piranha) genome, fPygNat1, primary haplotype.</title>
        <authorList>
            <person name="Myers G."/>
            <person name="Meyer A."/>
            <person name="Karagic N."/>
            <person name="Pippel M."/>
            <person name="Winkler S."/>
            <person name="Tracey A."/>
            <person name="Wood J."/>
            <person name="Formenti G."/>
            <person name="Howe K."/>
            <person name="Fedrigo O."/>
            <person name="Jarvis E.D."/>
        </authorList>
    </citation>
    <scope>NUCLEOTIDE SEQUENCE [LARGE SCALE GENOMIC DNA]</scope>
</reference>
<keyword evidence="1" id="KW-0472">Membrane</keyword>
<sequence>VCFTSLRNWCRGEGLDIKHVFMLIGVPEDTDVAYIEETMQSIKALGRVRVRELNNVFVISVGFSIPVLFLLPEISQS</sequence>
<proteinExistence type="predicted"/>
<dbReference type="Pfam" id="PF20846">
    <property type="entry name" value="PNMA_N"/>
    <property type="match status" value="1"/>
</dbReference>
<feature type="transmembrane region" description="Helical" evidence="1">
    <location>
        <begin position="53"/>
        <end position="71"/>
    </location>
</feature>